<sequence>MEAGYAGMPCRLCEESGLLMLEDDITKLRAVDPYGAKRNKPRPKGGLCGSVVRRSDWPTYLLLMGRACRRTM</sequence>
<dbReference type="AlphaFoldDB" id="A0A2U3K8L1"/>
<reference evidence="2" key="1">
    <citation type="submission" date="2018-02" db="EMBL/GenBank/DDBJ databases">
        <authorList>
            <person name="Hausmann B."/>
        </authorList>
    </citation>
    <scope>NUCLEOTIDE SEQUENCE [LARGE SCALE GENOMIC DNA]</scope>
    <source>
        <strain evidence="2">Peat soil MAG SbA1</strain>
    </source>
</reference>
<organism evidence="1 2">
    <name type="scientific">Candidatus Sulfotelmatobacter kueseliae</name>
    <dbReference type="NCBI Taxonomy" id="2042962"/>
    <lineage>
        <taxon>Bacteria</taxon>
        <taxon>Pseudomonadati</taxon>
        <taxon>Acidobacteriota</taxon>
        <taxon>Terriglobia</taxon>
        <taxon>Terriglobales</taxon>
        <taxon>Candidatus Korobacteraceae</taxon>
        <taxon>Candidatus Sulfotelmatobacter</taxon>
    </lineage>
</organism>
<gene>
    <name evidence="1" type="ORF">SBA1_1470011</name>
</gene>
<dbReference type="EMBL" id="OMOD01000054">
    <property type="protein sequence ID" value="SPF35897.1"/>
    <property type="molecule type" value="Genomic_DNA"/>
</dbReference>
<accession>A0A2U3K8L1</accession>
<dbReference type="Proteomes" id="UP000238701">
    <property type="component" value="Unassembled WGS sequence"/>
</dbReference>
<protein>
    <submittedName>
        <fullName evidence="1">Uncharacterized protein</fullName>
    </submittedName>
</protein>
<evidence type="ECO:0000313" key="2">
    <source>
        <dbReference type="Proteomes" id="UP000238701"/>
    </source>
</evidence>
<name>A0A2U3K8L1_9BACT</name>
<proteinExistence type="predicted"/>
<evidence type="ECO:0000313" key="1">
    <source>
        <dbReference type="EMBL" id="SPF35897.1"/>
    </source>
</evidence>